<accession>A0A9P4RDL3</accession>
<gene>
    <name evidence="2" type="ORF">EJ04DRAFT_557952</name>
</gene>
<evidence type="ECO:0000313" key="3">
    <source>
        <dbReference type="Proteomes" id="UP000799444"/>
    </source>
</evidence>
<keyword evidence="3" id="KW-1185">Reference proteome</keyword>
<evidence type="ECO:0000313" key="2">
    <source>
        <dbReference type="EMBL" id="KAF2741216.1"/>
    </source>
</evidence>
<dbReference type="OrthoDB" id="2157530at2759"/>
<organism evidence="2 3">
    <name type="scientific">Polyplosphaeria fusca</name>
    <dbReference type="NCBI Taxonomy" id="682080"/>
    <lineage>
        <taxon>Eukaryota</taxon>
        <taxon>Fungi</taxon>
        <taxon>Dikarya</taxon>
        <taxon>Ascomycota</taxon>
        <taxon>Pezizomycotina</taxon>
        <taxon>Dothideomycetes</taxon>
        <taxon>Pleosporomycetidae</taxon>
        <taxon>Pleosporales</taxon>
        <taxon>Tetraplosphaeriaceae</taxon>
        <taxon>Polyplosphaeria</taxon>
    </lineage>
</organism>
<protein>
    <recommendedName>
        <fullName evidence="1">Heterokaryon incompatibility domain-containing protein</fullName>
    </recommendedName>
</protein>
<dbReference type="InterPro" id="IPR010730">
    <property type="entry name" value="HET"/>
</dbReference>
<dbReference type="Proteomes" id="UP000799444">
    <property type="component" value="Unassembled WGS sequence"/>
</dbReference>
<comment type="caution">
    <text evidence="2">The sequence shown here is derived from an EMBL/GenBank/DDBJ whole genome shotgun (WGS) entry which is preliminary data.</text>
</comment>
<dbReference type="EMBL" id="ML996097">
    <property type="protein sequence ID" value="KAF2741216.1"/>
    <property type="molecule type" value="Genomic_DNA"/>
</dbReference>
<dbReference type="AlphaFoldDB" id="A0A9P4RDL3"/>
<reference evidence="2" key="1">
    <citation type="journal article" date="2020" name="Stud. Mycol.">
        <title>101 Dothideomycetes genomes: a test case for predicting lifestyles and emergence of pathogens.</title>
        <authorList>
            <person name="Haridas S."/>
            <person name="Albert R."/>
            <person name="Binder M."/>
            <person name="Bloem J."/>
            <person name="Labutti K."/>
            <person name="Salamov A."/>
            <person name="Andreopoulos B."/>
            <person name="Baker S."/>
            <person name="Barry K."/>
            <person name="Bills G."/>
            <person name="Bluhm B."/>
            <person name="Cannon C."/>
            <person name="Castanera R."/>
            <person name="Culley D."/>
            <person name="Daum C."/>
            <person name="Ezra D."/>
            <person name="Gonzalez J."/>
            <person name="Henrissat B."/>
            <person name="Kuo A."/>
            <person name="Liang C."/>
            <person name="Lipzen A."/>
            <person name="Lutzoni F."/>
            <person name="Magnuson J."/>
            <person name="Mondo S."/>
            <person name="Nolan M."/>
            <person name="Ohm R."/>
            <person name="Pangilinan J."/>
            <person name="Park H.-J."/>
            <person name="Ramirez L."/>
            <person name="Alfaro M."/>
            <person name="Sun H."/>
            <person name="Tritt A."/>
            <person name="Yoshinaga Y."/>
            <person name="Zwiers L.-H."/>
            <person name="Turgeon B."/>
            <person name="Goodwin S."/>
            <person name="Spatafora J."/>
            <person name="Crous P."/>
            <person name="Grigoriev I."/>
        </authorList>
    </citation>
    <scope>NUCLEOTIDE SEQUENCE</scope>
    <source>
        <strain evidence="2">CBS 125425</strain>
    </source>
</reference>
<proteinExistence type="predicted"/>
<dbReference type="Pfam" id="PF06985">
    <property type="entry name" value="HET"/>
    <property type="match status" value="1"/>
</dbReference>
<dbReference type="PANTHER" id="PTHR24148:SF64">
    <property type="entry name" value="HETEROKARYON INCOMPATIBILITY DOMAIN-CONTAINING PROTEIN"/>
    <property type="match status" value="1"/>
</dbReference>
<feature type="domain" description="Heterokaryon incompatibility" evidence="1">
    <location>
        <begin position="20"/>
        <end position="172"/>
    </location>
</feature>
<dbReference type="PANTHER" id="PTHR24148">
    <property type="entry name" value="ANKYRIN REPEAT DOMAIN-CONTAINING PROTEIN 39 HOMOLOG-RELATED"/>
    <property type="match status" value="1"/>
</dbReference>
<sequence length="503" mass="57593">MTSLERRKGNRYGDTKEPDYGILTYTWGRWEQQDGPRVRITGTTWRIPAISTEHFSIESFENVIEQMGKDSQYVWIDVACIDQEDEVVKMEEVNNQVAIFANAQRVYVWFSRLSTATLQNVFDDMFTCSAHLQRQDETALGKSVKMALNDVHRSLTVLLNDPWFSSLWTLQEGTLRGDALILSREGSLLPHPDNLGQNIFLGALLRAFWHIRSASLWIFRHGATAHKPIALQIANLIREAGYEHPPFARNPNIQYGAAHCRKTSRPLDRIFAIMSIYGIRMVLPTETITLNDLEHEFAMKMNQLSPRLGQMFIHTEKPQNNETWKITQRSRVTAELAFWSNQHLDSCSISASSLGADFEGPSCTLEILLAVWKARMGPPPGDNNKYYLCHVRLDDYIYDENPHLPRVDIVPKVDAWEERDRFLQLAEALPSTFHTNEIIILKLGEQRTALISKAGIGLVLLRAKCTVQPESFVYRRLGLCQWALAVRNGVQDPTWQHIRGTIY</sequence>
<evidence type="ECO:0000259" key="1">
    <source>
        <dbReference type="Pfam" id="PF06985"/>
    </source>
</evidence>
<dbReference type="InterPro" id="IPR052895">
    <property type="entry name" value="HetReg/Transcr_Mod"/>
</dbReference>
<name>A0A9P4RDL3_9PLEO</name>